<evidence type="ECO:0000259" key="7">
    <source>
        <dbReference type="PROSITE" id="PS50115"/>
    </source>
</evidence>
<protein>
    <submittedName>
        <fullName evidence="8">ADP-ribosylation factor GTPase-activating protein 2</fullName>
    </submittedName>
</protein>
<keyword evidence="3 5" id="KW-0863">Zinc-finger</keyword>
<reference evidence="8" key="1">
    <citation type="submission" date="2019-03" db="EMBL/GenBank/DDBJ databases">
        <title>Improved annotation for the trematode Fasciola hepatica.</title>
        <authorList>
            <person name="Choi Y.-J."/>
            <person name="Martin J."/>
            <person name="Mitreva M."/>
        </authorList>
    </citation>
    <scope>NUCLEOTIDE SEQUENCE [LARGE SCALE GENOMIC DNA]</scope>
</reference>
<dbReference type="PRINTS" id="PR00405">
    <property type="entry name" value="REVINTRACTNG"/>
</dbReference>
<feature type="compositionally biased region" description="Polar residues" evidence="6">
    <location>
        <begin position="379"/>
        <end position="389"/>
    </location>
</feature>
<evidence type="ECO:0000256" key="3">
    <source>
        <dbReference type="ARBA" id="ARBA00022771"/>
    </source>
</evidence>
<feature type="region of interest" description="Disordered" evidence="6">
    <location>
        <begin position="272"/>
        <end position="293"/>
    </location>
</feature>
<comment type="caution">
    <text evidence="8">The sequence shown here is derived from an EMBL/GenBank/DDBJ whole genome shotgun (WGS) entry which is preliminary data.</text>
</comment>
<evidence type="ECO:0000256" key="4">
    <source>
        <dbReference type="ARBA" id="ARBA00022833"/>
    </source>
</evidence>
<dbReference type="GO" id="GO:0008270">
    <property type="term" value="F:zinc ion binding"/>
    <property type="evidence" value="ECO:0007669"/>
    <property type="project" value="UniProtKB-KW"/>
</dbReference>
<dbReference type="EMBL" id="JXXN02001083">
    <property type="protein sequence ID" value="THD25572.1"/>
    <property type="molecule type" value="Genomic_DNA"/>
</dbReference>
<dbReference type="Pfam" id="PF01412">
    <property type="entry name" value="ArfGap"/>
    <property type="match status" value="1"/>
</dbReference>
<accession>A0A4E0S0H6</accession>
<dbReference type="AlphaFoldDB" id="A0A4E0S0H6"/>
<dbReference type="PROSITE" id="PS50115">
    <property type="entry name" value="ARFGAP"/>
    <property type="match status" value="1"/>
</dbReference>
<sequence>MASVSQPTKSEITMVLTKLKSLPYNKVIFELHSLIVMQQCFDCGGTNPTWASVTYGIFLCIDCSAAHRALGVHLSFIRSTQLDTNWTWVQLRAMQVGGNENARSFFVQHNCRTNDAKEKYQSRAAELYRVKLEKLAVNAMKIHGTKVCLDYRVTNRLQLMIDAPDDKPESTNVKESDFFKEHTEVDSDLLGTNLGAVRTNYVADVASEEPKVGPIVDLLSGTAGDASKSSAPARSVNRKPRSGKSGARKSGGLGAAKVKADFSAIESAAENADLQRERQAMTAKQSEKEEIEKKAERIASLRLAYKDVAEERERKEQALKSVDPKRAEQVERLGMGAGTRGISHSAFSNVQKIEQEGSTSSSITRPSALVSSRLDPFFDSSSSAGTNGRISGGTRRLDLDYPFSSGDSSFERRGGWIDEAPQGDGWARDTDLFDSVGTRGNSTVTGTSNKPAESAVTSDWGRSSPRDSQKQKPVPVDSISSAQSEDLRKKFANVSSISSDAFFGREETDSVGFSRFQGSESISSDDYFGRAKPHPSTQLSNELQQIKDGVRQGVTKVATRLSHLASGVVSTLQDRLG</sequence>
<evidence type="ECO:0000313" key="8">
    <source>
        <dbReference type="EMBL" id="THD25572.1"/>
    </source>
</evidence>
<dbReference type="SMART" id="SM00105">
    <property type="entry name" value="ArfGap"/>
    <property type="match status" value="1"/>
</dbReference>
<name>A0A4E0S0H6_FASHE</name>
<dbReference type="GO" id="GO:0048205">
    <property type="term" value="P:COPI coating of Golgi vesicle"/>
    <property type="evidence" value="ECO:0007669"/>
    <property type="project" value="TreeGrafter"/>
</dbReference>
<keyword evidence="4" id="KW-0862">Zinc</keyword>
<evidence type="ECO:0000256" key="6">
    <source>
        <dbReference type="SAM" id="MobiDB-lite"/>
    </source>
</evidence>
<evidence type="ECO:0000256" key="5">
    <source>
        <dbReference type="PROSITE-ProRule" id="PRU00288"/>
    </source>
</evidence>
<feature type="compositionally biased region" description="Polar residues" evidence="6">
    <location>
        <begin position="438"/>
        <end position="461"/>
    </location>
</feature>
<keyword evidence="1" id="KW-0343">GTPase activation</keyword>
<dbReference type="InterPro" id="IPR038508">
    <property type="entry name" value="ArfGAP_dom_sf"/>
</dbReference>
<dbReference type="PANTHER" id="PTHR45686">
    <property type="entry name" value="ADP-RIBOSYLATION FACTOR GTPASE ACTIVATING PROTEIN 3, ISOFORM H-RELATED"/>
    <property type="match status" value="1"/>
</dbReference>
<dbReference type="CDD" id="cd08959">
    <property type="entry name" value="ArfGap_ArfGap1_like"/>
    <property type="match status" value="1"/>
</dbReference>
<organism evidence="8 9">
    <name type="scientific">Fasciola hepatica</name>
    <name type="common">Liver fluke</name>
    <dbReference type="NCBI Taxonomy" id="6192"/>
    <lineage>
        <taxon>Eukaryota</taxon>
        <taxon>Metazoa</taxon>
        <taxon>Spiralia</taxon>
        <taxon>Lophotrochozoa</taxon>
        <taxon>Platyhelminthes</taxon>
        <taxon>Trematoda</taxon>
        <taxon>Digenea</taxon>
        <taxon>Plagiorchiida</taxon>
        <taxon>Echinostomata</taxon>
        <taxon>Echinostomatoidea</taxon>
        <taxon>Fasciolidae</taxon>
        <taxon>Fasciola</taxon>
    </lineage>
</organism>
<dbReference type="Gene3D" id="1.10.220.150">
    <property type="entry name" value="Arf GTPase activating protein"/>
    <property type="match status" value="1"/>
</dbReference>
<evidence type="ECO:0000256" key="2">
    <source>
        <dbReference type="ARBA" id="ARBA00022723"/>
    </source>
</evidence>
<dbReference type="PANTHER" id="PTHR45686:SF4">
    <property type="entry name" value="ADP-RIBOSYLATION FACTOR GTPASE ACTIVATING PROTEIN 3, ISOFORM H"/>
    <property type="match status" value="1"/>
</dbReference>
<feature type="region of interest" description="Disordered" evidence="6">
    <location>
        <begin position="376"/>
        <end position="485"/>
    </location>
</feature>
<evidence type="ECO:0000256" key="1">
    <source>
        <dbReference type="ARBA" id="ARBA00022468"/>
    </source>
</evidence>
<feature type="domain" description="Arf-GAP" evidence="7">
    <location>
        <begin position="25"/>
        <end position="132"/>
    </location>
</feature>
<feature type="region of interest" description="Disordered" evidence="6">
    <location>
        <begin position="508"/>
        <end position="543"/>
    </location>
</feature>
<feature type="region of interest" description="Disordered" evidence="6">
    <location>
        <begin position="221"/>
        <end position="253"/>
    </location>
</feature>
<dbReference type="InterPro" id="IPR001164">
    <property type="entry name" value="ArfGAP_dom"/>
</dbReference>
<dbReference type="SUPFAM" id="SSF57863">
    <property type="entry name" value="ArfGap/RecO-like zinc finger"/>
    <property type="match status" value="1"/>
</dbReference>
<proteinExistence type="predicted"/>
<dbReference type="Proteomes" id="UP000230066">
    <property type="component" value="Unassembled WGS sequence"/>
</dbReference>
<dbReference type="GO" id="GO:0000139">
    <property type="term" value="C:Golgi membrane"/>
    <property type="evidence" value="ECO:0007669"/>
    <property type="project" value="GOC"/>
</dbReference>
<dbReference type="GO" id="GO:0005096">
    <property type="term" value="F:GTPase activator activity"/>
    <property type="evidence" value="ECO:0007669"/>
    <property type="project" value="UniProtKB-KW"/>
</dbReference>
<dbReference type="FunFam" id="1.10.220.150:FF:000004">
    <property type="entry name" value="Putative ADP-ribosylation factor GTPase-activating protein 2"/>
    <property type="match status" value="1"/>
</dbReference>
<evidence type="ECO:0000313" key="9">
    <source>
        <dbReference type="Proteomes" id="UP000230066"/>
    </source>
</evidence>
<gene>
    <name evidence="8" type="ORF">D915_003602</name>
</gene>
<keyword evidence="2" id="KW-0479">Metal-binding</keyword>
<keyword evidence="9" id="KW-1185">Reference proteome</keyword>
<feature type="compositionally biased region" description="Basic and acidic residues" evidence="6">
    <location>
        <begin position="273"/>
        <end position="293"/>
    </location>
</feature>
<dbReference type="InterPro" id="IPR037278">
    <property type="entry name" value="ARFGAP/RecO"/>
</dbReference>